<dbReference type="AlphaFoldDB" id="A0A6L7F359"/>
<dbReference type="Gene3D" id="3.30.70.1400">
    <property type="entry name" value="Aminomethyltransferase beta-barrel domains"/>
    <property type="match status" value="1"/>
</dbReference>
<evidence type="ECO:0000259" key="2">
    <source>
        <dbReference type="Pfam" id="PF01266"/>
    </source>
</evidence>
<dbReference type="PANTHER" id="PTHR13847">
    <property type="entry name" value="SARCOSINE DEHYDROGENASE-RELATED"/>
    <property type="match status" value="1"/>
</dbReference>
<dbReference type="GO" id="GO:0005737">
    <property type="term" value="C:cytoplasm"/>
    <property type="evidence" value="ECO:0007669"/>
    <property type="project" value="TreeGrafter"/>
</dbReference>
<dbReference type="InterPro" id="IPR036188">
    <property type="entry name" value="FAD/NAD-bd_sf"/>
</dbReference>
<dbReference type="InterPro" id="IPR029043">
    <property type="entry name" value="GcvT/YgfZ_C"/>
</dbReference>
<accession>A0A6L7F359</accession>
<dbReference type="SUPFAM" id="SSF101790">
    <property type="entry name" value="Aminomethyltransferase beta-barrel domain"/>
    <property type="match status" value="1"/>
</dbReference>
<feature type="domain" description="FAD dependent oxidoreductase" evidence="2">
    <location>
        <begin position="9"/>
        <end position="362"/>
    </location>
</feature>
<dbReference type="RefSeq" id="WP_160879059.1">
    <property type="nucleotide sequence ID" value="NZ_WUEK01000010.1"/>
</dbReference>
<comment type="caution">
    <text evidence="6">The sequence shown here is derived from an EMBL/GenBank/DDBJ whole genome shotgun (WGS) entry which is preliminary data.</text>
</comment>
<dbReference type="EMBL" id="WUEK01000010">
    <property type="protein sequence ID" value="MXG91144.1"/>
    <property type="molecule type" value="Genomic_DNA"/>
</dbReference>
<name>A0A6L7F359_9ACTN</name>
<dbReference type="Pfam" id="PF01571">
    <property type="entry name" value="GCV_T"/>
    <property type="match status" value="1"/>
</dbReference>
<feature type="domain" description="Aminomethyltransferase C-terminal" evidence="4">
    <location>
        <begin position="718"/>
        <end position="807"/>
    </location>
</feature>
<dbReference type="Pfam" id="PF01266">
    <property type="entry name" value="DAO"/>
    <property type="match status" value="1"/>
</dbReference>
<evidence type="ECO:0000256" key="1">
    <source>
        <dbReference type="ARBA" id="ARBA00008609"/>
    </source>
</evidence>
<dbReference type="Gene3D" id="3.50.50.60">
    <property type="entry name" value="FAD/NAD(P)-binding domain"/>
    <property type="match status" value="1"/>
</dbReference>
<dbReference type="Gene3D" id="3.30.9.10">
    <property type="entry name" value="D-Amino Acid Oxidase, subunit A, domain 2"/>
    <property type="match status" value="1"/>
</dbReference>
<dbReference type="SUPFAM" id="SSF54373">
    <property type="entry name" value="FAD-linked reductases, C-terminal domain"/>
    <property type="match status" value="1"/>
</dbReference>
<evidence type="ECO:0000313" key="6">
    <source>
        <dbReference type="EMBL" id="MXG91144.1"/>
    </source>
</evidence>
<dbReference type="InterPro" id="IPR027266">
    <property type="entry name" value="TrmE/GcvT-like"/>
</dbReference>
<dbReference type="Pfam" id="PF16350">
    <property type="entry name" value="FAO_M"/>
    <property type="match status" value="1"/>
</dbReference>
<dbReference type="InterPro" id="IPR006076">
    <property type="entry name" value="FAD-dep_OxRdtase"/>
</dbReference>
<protein>
    <submittedName>
        <fullName evidence="6">FAD-dependent oxidoreductase</fullName>
    </submittedName>
</protein>
<proteinExistence type="inferred from homology"/>
<dbReference type="Gene3D" id="3.30.1360.120">
    <property type="entry name" value="Probable tRNA modification gtpase trme, domain 1"/>
    <property type="match status" value="1"/>
</dbReference>
<dbReference type="Proteomes" id="UP000473325">
    <property type="component" value="Unassembled WGS sequence"/>
</dbReference>
<dbReference type="SUPFAM" id="SSF51905">
    <property type="entry name" value="FAD/NAD(P)-binding domain"/>
    <property type="match status" value="1"/>
</dbReference>
<dbReference type="InterPro" id="IPR013977">
    <property type="entry name" value="GcvT_C"/>
</dbReference>
<organism evidence="6 7">
    <name type="scientific">Nocardioides flavescens</name>
    <dbReference type="NCBI Taxonomy" id="2691959"/>
    <lineage>
        <taxon>Bacteria</taxon>
        <taxon>Bacillati</taxon>
        <taxon>Actinomycetota</taxon>
        <taxon>Actinomycetes</taxon>
        <taxon>Propionibacteriales</taxon>
        <taxon>Nocardioidaceae</taxon>
        <taxon>Nocardioides</taxon>
    </lineage>
</organism>
<dbReference type="Gene3D" id="2.40.30.110">
    <property type="entry name" value="Aminomethyltransferase beta-barrel domains"/>
    <property type="match status" value="1"/>
</dbReference>
<dbReference type="InterPro" id="IPR006222">
    <property type="entry name" value="GCVT_N"/>
</dbReference>
<dbReference type="PANTHER" id="PTHR13847:SF193">
    <property type="entry name" value="PYRUVATE DEHYDROGENASE PHOSPHATASE REGULATORY SUBUNIT, MITOCHONDRIAL"/>
    <property type="match status" value="1"/>
</dbReference>
<dbReference type="Pfam" id="PF08669">
    <property type="entry name" value="GCV_T_C"/>
    <property type="match status" value="1"/>
</dbReference>
<evidence type="ECO:0000313" key="7">
    <source>
        <dbReference type="Proteomes" id="UP000473325"/>
    </source>
</evidence>
<dbReference type="SUPFAM" id="SSF103025">
    <property type="entry name" value="Folate-binding domain"/>
    <property type="match status" value="1"/>
</dbReference>
<evidence type="ECO:0000259" key="5">
    <source>
        <dbReference type="Pfam" id="PF16350"/>
    </source>
</evidence>
<feature type="domain" description="GCVT N-terminal" evidence="3">
    <location>
        <begin position="423"/>
        <end position="699"/>
    </location>
</feature>
<feature type="domain" description="FAD dependent oxidoreductase central" evidence="5">
    <location>
        <begin position="365"/>
        <end position="420"/>
    </location>
</feature>
<evidence type="ECO:0000259" key="3">
    <source>
        <dbReference type="Pfam" id="PF01571"/>
    </source>
</evidence>
<keyword evidence="7" id="KW-1185">Reference proteome</keyword>
<sequence>MAVPDRSEIVIIGGGVVGVSIAYHLARRGRTDVTLVERRSLTHGSTWHAAGLVGQLRSSSNLTQLMRRSVETYRTLEEETGYATGWREVGGVRVASSPERWQELQRVCTQGKSYGFDVHLVSPGEARELFPLLELDGVHGATWTPTDGYVDPSQLTHSFAAGARAAGVRIVQNCRVESIERAGRRVTAVVTDQGRIECDVAVNATGMWGAETARLAGVDVAVNAVEHQYVVTEKTPEVPRDLPTFRDPDARFYLKPEAGALVIGGWEEGTRACWRTIPRELGPELFEPDHDRFEGLAEGAAHRVPIFGELGIQTWVNGPIPFSPDAEPIMGLTEDLDNLFHCCGFSAGIAAAGGAGEAMAAWIVDGDPGLDLWPFDVRRFGSPHNVPFVLDRLSVESYGHYYDIAFPNRPSHPPRGQRRSAVWDRLRERGAVFGSKFGYERAQWFTPGEVDREEEPTFGRGEAWERVAAEHAAVREAVGVVDQSSFTKLEVRGPGALALLQRVAGGQLDVAVGRIVYTQLLNQRGGIEADVTVTRLGSERFYVVTGSAFGRHDVTFLLQHAPDDGSVTIEDVSSAYGVLNVCGPRSRDVLTSLSASDFSADGFRYMTARHVDVGWAPALALRATYVGELGWELHVPTEYVRGLYDQLLEAGEPHRIADVGYRAVETLRLEKQFLAWAGDIRSDDDPYAAGLAFAVRPDKPELLAGPALRAIRDAGPTRRLCWFSADPDDLGELVMHGGELLAHTASGTLATVRSAGFGHTVGRFVFSAYLPASVAGDQGEGEPEGDFEVEVMGRRFPARRHLRPLYDPAGERVRS</sequence>
<evidence type="ECO:0000259" key="4">
    <source>
        <dbReference type="Pfam" id="PF08669"/>
    </source>
</evidence>
<reference evidence="6 7" key="1">
    <citation type="submission" date="2019-12" db="EMBL/GenBank/DDBJ databases">
        <authorList>
            <person name="Kun Z."/>
        </authorList>
    </citation>
    <scope>NUCLEOTIDE SEQUENCE [LARGE SCALE GENOMIC DNA]</scope>
    <source>
        <strain evidence="6 7">YIM 123512</strain>
    </source>
</reference>
<gene>
    <name evidence="6" type="ORF">GRQ65_16465</name>
</gene>
<dbReference type="InterPro" id="IPR032503">
    <property type="entry name" value="FAO_M"/>
</dbReference>
<comment type="similarity">
    <text evidence="1">Belongs to the GcvT family.</text>
</comment>